<organism evidence="2 3">
    <name type="scientific">Candidatus Ornithospirochaeta stercoravium</name>
    <dbReference type="NCBI Taxonomy" id="2840897"/>
    <lineage>
        <taxon>Bacteria</taxon>
        <taxon>Pseudomonadati</taxon>
        <taxon>Spirochaetota</taxon>
        <taxon>Spirochaetia</taxon>
        <taxon>Spirochaetales</taxon>
        <taxon>Spirochaetaceae</taxon>
        <taxon>Spirochaetaceae incertae sedis</taxon>
        <taxon>Candidatus Ornithospirochaeta</taxon>
    </lineage>
</organism>
<name>A0A9D9IC94_9SPIO</name>
<keyword evidence="1" id="KW-1133">Transmembrane helix</keyword>
<reference evidence="2" key="2">
    <citation type="journal article" date="2021" name="PeerJ">
        <title>Extensive microbial diversity within the chicken gut microbiome revealed by metagenomics and culture.</title>
        <authorList>
            <person name="Gilroy R."/>
            <person name="Ravi A."/>
            <person name="Getino M."/>
            <person name="Pursley I."/>
            <person name="Horton D.L."/>
            <person name="Alikhan N.F."/>
            <person name="Baker D."/>
            <person name="Gharbi K."/>
            <person name="Hall N."/>
            <person name="Watson M."/>
            <person name="Adriaenssens E.M."/>
            <person name="Foster-Nyarko E."/>
            <person name="Jarju S."/>
            <person name="Secka A."/>
            <person name="Antonio M."/>
            <person name="Oren A."/>
            <person name="Chaudhuri R.R."/>
            <person name="La Ragione R."/>
            <person name="Hildebrand F."/>
            <person name="Pallen M.J."/>
        </authorList>
    </citation>
    <scope>NUCLEOTIDE SEQUENCE</scope>
    <source>
        <strain evidence="2">14700</strain>
    </source>
</reference>
<evidence type="ECO:0000313" key="2">
    <source>
        <dbReference type="EMBL" id="MBO8469194.1"/>
    </source>
</evidence>
<dbReference type="Proteomes" id="UP000810292">
    <property type="component" value="Unassembled WGS sequence"/>
</dbReference>
<gene>
    <name evidence="2" type="ORF">IAA72_05365</name>
</gene>
<dbReference type="InterPro" id="IPR032111">
    <property type="entry name" value="Clostridium_phage_holin"/>
</dbReference>
<keyword evidence="1" id="KW-0472">Membrane</keyword>
<sequence>METIIIPSITVICYVVGAMVKHLCPKIDNKYIPIINAILGIALAFWMKGFSFDVALVGLVSGWASTGCYEAIRNMSQGGK</sequence>
<dbReference type="AlphaFoldDB" id="A0A9D9IC94"/>
<dbReference type="Pfam" id="PF16079">
    <property type="entry name" value="Phage_holin_5_2"/>
    <property type="match status" value="1"/>
</dbReference>
<proteinExistence type="predicted"/>
<evidence type="ECO:0000256" key="1">
    <source>
        <dbReference type="SAM" id="Phobius"/>
    </source>
</evidence>
<accession>A0A9D9IC94</accession>
<dbReference type="EMBL" id="JADIMF010000083">
    <property type="protein sequence ID" value="MBO8469194.1"/>
    <property type="molecule type" value="Genomic_DNA"/>
</dbReference>
<reference evidence="2" key="1">
    <citation type="submission" date="2020-10" db="EMBL/GenBank/DDBJ databases">
        <authorList>
            <person name="Gilroy R."/>
        </authorList>
    </citation>
    <scope>NUCLEOTIDE SEQUENCE</scope>
    <source>
        <strain evidence="2">14700</strain>
    </source>
</reference>
<feature type="transmembrane region" description="Helical" evidence="1">
    <location>
        <begin position="6"/>
        <end position="24"/>
    </location>
</feature>
<protein>
    <submittedName>
        <fullName evidence="2">Phage holin family protein</fullName>
    </submittedName>
</protein>
<keyword evidence="1" id="KW-0812">Transmembrane</keyword>
<feature type="transmembrane region" description="Helical" evidence="1">
    <location>
        <begin position="31"/>
        <end position="48"/>
    </location>
</feature>
<comment type="caution">
    <text evidence="2">The sequence shown here is derived from an EMBL/GenBank/DDBJ whole genome shotgun (WGS) entry which is preliminary data.</text>
</comment>
<evidence type="ECO:0000313" key="3">
    <source>
        <dbReference type="Proteomes" id="UP000810292"/>
    </source>
</evidence>